<comment type="similarity">
    <text evidence="6">Belongs to the TRAFAC class TrmE-Era-EngA-EngB-Septin-like GTPase superfamily. Septin GTPase family.</text>
</comment>
<feature type="domain" description="Septin-type G" evidence="7">
    <location>
        <begin position="24"/>
        <end position="297"/>
    </location>
</feature>
<dbReference type="VEuPathDB" id="FungiDB:AMAG_07887"/>
<evidence type="ECO:0000313" key="8">
    <source>
        <dbReference type="EMBL" id="KNE62698.1"/>
    </source>
</evidence>
<dbReference type="OrthoDB" id="416553at2759"/>
<dbReference type="PROSITE" id="PS51719">
    <property type="entry name" value="G_SEPTIN"/>
    <property type="match status" value="1"/>
</dbReference>
<dbReference type="PANTHER" id="PTHR18884">
    <property type="entry name" value="SEPTIN"/>
    <property type="match status" value="1"/>
</dbReference>
<proteinExistence type="inferred from homology"/>
<dbReference type="STRING" id="578462.A0A0L0SJN2"/>
<accession>A0A0L0SJN2</accession>
<gene>
    <name evidence="8" type="ORF">AMAG_07887</name>
</gene>
<dbReference type="InterPro" id="IPR027417">
    <property type="entry name" value="P-loop_NTPase"/>
</dbReference>
<dbReference type="PROSITE" id="PS00675">
    <property type="entry name" value="SIGMA54_INTERACT_1"/>
    <property type="match status" value="1"/>
</dbReference>
<keyword evidence="2 6" id="KW-0547">Nucleotide-binding</keyword>
<evidence type="ECO:0000256" key="2">
    <source>
        <dbReference type="ARBA" id="ARBA00022741"/>
    </source>
</evidence>
<dbReference type="Gene3D" id="3.40.50.300">
    <property type="entry name" value="P-loop containing nucleotide triphosphate hydrolases"/>
    <property type="match status" value="1"/>
</dbReference>
<keyword evidence="5" id="KW-0131">Cell cycle</keyword>
<organism evidence="8 9">
    <name type="scientific">Allomyces macrogynus (strain ATCC 38327)</name>
    <name type="common">Allomyces javanicus var. macrogynus</name>
    <dbReference type="NCBI Taxonomy" id="578462"/>
    <lineage>
        <taxon>Eukaryota</taxon>
        <taxon>Fungi</taxon>
        <taxon>Fungi incertae sedis</taxon>
        <taxon>Blastocladiomycota</taxon>
        <taxon>Blastocladiomycetes</taxon>
        <taxon>Blastocladiales</taxon>
        <taxon>Blastocladiaceae</taxon>
        <taxon>Allomyces</taxon>
    </lineage>
</organism>
<dbReference type="GO" id="GO:0032161">
    <property type="term" value="C:cleavage apparatus septin structure"/>
    <property type="evidence" value="ECO:0007669"/>
    <property type="project" value="UniProtKB-ARBA"/>
</dbReference>
<dbReference type="Proteomes" id="UP000054350">
    <property type="component" value="Unassembled WGS sequence"/>
</dbReference>
<evidence type="ECO:0000256" key="6">
    <source>
        <dbReference type="RuleBase" id="RU004560"/>
    </source>
</evidence>
<evidence type="ECO:0000256" key="3">
    <source>
        <dbReference type="ARBA" id="ARBA00023054"/>
    </source>
</evidence>
<dbReference type="eggNOG" id="KOG2655">
    <property type="taxonomic scope" value="Eukaryota"/>
</dbReference>
<dbReference type="OMA" id="EASHAEI"/>
<keyword evidence="1" id="KW-0132">Cell division</keyword>
<dbReference type="InterPro" id="IPR025662">
    <property type="entry name" value="Sigma_54_int_dom_ATP-bd_1"/>
</dbReference>
<dbReference type="CDD" id="cd01850">
    <property type="entry name" value="CDC_Septin"/>
    <property type="match status" value="1"/>
</dbReference>
<reference evidence="9" key="2">
    <citation type="submission" date="2009-11" db="EMBL/GenBank/DDBJ databases">
        <title>The Genome Sequence of Allomyces macrogynus strain ATCC 38327.</title>
        <authorList>
            <consortium name="The Broad Institute Genome Sequencing Platform"/>
            <person name="Russ C."/>
            <person name="Cuomo C."/>
            <person name="Shea T."/>
            <person name="Young S.K."/>
            <person name="Zeng Q."/>
            <person name="Koehrsen M."/>
            <person name="Haas B."/>
            <person name="Borodovsky M."/>
            <person name="Guigo R."/>
            <person name="Alvarado L."/>
            <person name="Berlin A."/>
            <person name="Borenstein D."/>
            <person name="Chen Z."/>
            <person name="Engels R."/>
            <person name="Freedman E."/>
            <person name="Gellesch M."/>
            <person name="Goldberg J."/>
            <person name="Griggs A."/>
            <person name="Gujja S."/>
            <person name="Heiman D."/>
            <person name="Hepburn T."/>
            <person name="Howarth C."/>
            <person name="Jen D."/>
            <person name="Larson L."/>
            <person name="Lewis B."/>
            <person name="Mehta T."/>
            <person name="Park D."/>
            <person name="Pearson M."/>
            <person name="Roberts A."/>
            <person name="Saif S."/>
            <person name="Shenoy N."/>
            <person name="Sisk P."/>
            <person name="Stolte C."/>
            <person name="Sykes S."/>
            <person name="Walk T."/>
            <person name="White J."/>
            <person name="Yandava C."/>
            <person name="Burger G."/>
            <person name="Gray M.W."/>
            <person name="Holland P.W.H."/>
            <person name="King N."/>
            <person name="Lang F.B.F."/>
            <person name="Roger A.J."/>
            <person name="Ruiz-Trillo I."/>
            <person name="Lander E."/>
            <person name="Nusbaum C."/>
        </authorList>
    </citation>
    <scope>NUCLEOTIDE SEQUENCE [LARGE SCALE GENOMIC DNA]</scope>
    <source>
        <strain evidence="9">ATCC 38327</strain>
    </source>
</reference>
<name>A0A0L0SJN2_ALLM3</name>
<reference evidence="8 9" key="1">
    <citation type="submission" date="2009-11" db="EMBL/GenBank/DDBJ databases">
        <title>Annotation of Allomyces macrogynus ATCC 38327.</title>
        <authorList>
            <consortium name="The Broad Institute Genome Sequencing Platform"/>
            <person name="Russ C."/>
            <person name="Cuomo C."/>
            <person name="Burger G."/>
            <person name="Gray M.W."/>
            <person name="Holland P.W.H."/>
            <person name="King N."/>
            <person name="Lang F.B.F."/>
            <person name="Roger A.J."/>
            <person name="Ruiz-Trillo I."/>
            <person name="Young S.K."/>
            <person name="Zeng Q."/>
            <person name="Gargeya S."/>
            <person name="Fitzgerald M."/>
            <person name="Haas B."/>
            <person name="Abouelleil A."/>
            <person name="Alvarado L."/>
            <person name="Arachchi H.M."/>
            <person name="Berlin A."/>
            <person name="Chapman S.B."/>
            <person name="Gearin G."/>
            <person name="Goldberg J."/>
            <person name="Griggs A."/>
            <person name="Gujja S."/>
            <person name="Hansen M."/>
            <person name="Heiman D."/>
            <person name="Howarth C."/>
            <person name="Larimer J."/>
            <person name="Lui A."/>
            <person name="MacDonald P.J.P."/>
            <person name="McCowen C."/>
            <person name="Montmayeur A."/>
            <person name="Murphy C."/>
            <person name="Neiman D."/>
            <person name="Pearson M."/>
            <person name="Priest M."/>
            <person name="Roberts A."/>
            <person name="Saif S."/>
            <person name="Shea T."/>
            <person name="Sisk P."/>
            <person name="Stolte C."/>
            <person name="Sykes S."/>
            <person name="Wortman J."/>
            <person name="Nusbaum C."/>
            <person name="Birren B."/>
        </authorList>
    </citation>
    <scope>NUCLEOTIDE SEQUENCE [LARGE SCALE GENOMIC DNA]</scope>
    <source>
        <strain evidence="8 9">ATCC 38327</strain>
    </source>
</reference>
<protein>
    <recommendedName>
        <fullName evidence="7">Septin-type G domain-containing protein</fullName>
    </recommendedName>
</protein>
<dbReference type="FunFam" id="3.40.50.300:FF:000162">
    <property type="entry name" value="septin-7 isoform X1"/>
    <property type="match status" value="1"/>
</dbReference>
<evidence type="ECO:0000256" key="4">
    <source>
        <dbReference type="ARBA" id="ARBA00023134"/>
    </source>
</evidence>
<dbReference type="GO" id="GO:0031105">
    <property type="term" value="C:septin complex"/>
    <property type="evidence" value="ECO:0007669"/>
    <property type="project" value="UniProtKB-ARBA"/>
</dbReference>
<keyword evidence="4 6" id="KW-0342">GTP-binding</keyword>
<dbReference type="EMBL" id="GG745340">
    <property type="protein sequence ID" value="KNE62698.1"/>
    <property type="molecule type" value="Genomic_DNA"/>
</dbReference>
<keyword evidence="9" id="KW-1185">Reference proteome</keyword>
<dbReference type="PIRSF" id="PIRSF006698">
    <property type="entry name" value="Septin"/>
    <property type="match status" value="1"/>
</dbReference>
<evidence type="ECO:0000313" key="9">
    <source>
        <dbReference type="Proteomes" id="UP000054350"/>
    </source>
</evidence>
<dbReference type="GO" id="GO:0005525">
    <property type="term" value="F:GTP binding"/>
    <property type="evidence" value="ECO:0007669"/>
    <property type="project" value="UniProtKB-KW"/>
</dbReference>
<dbReference type="AlphaFoldDB" id="A0A0L0SJN2"/>
<dbReference type="InterPro" id="IPR030379">
    <property type="entry name" value="G_SEPTIN_dom"/>
</dbReference>
<evidence type="ECO:0000256" key="5">
    <source>
        <dbReference type="ARBA" id="ARBA00023306"/>
    </source>
</evidence>
<sequence>MATNTKSIGIANLPNQTHKIVSRKGTTFTVMVVGESGAGKTTYVNTLLTTTIKSYRDHSKRRDALSRKTVSIDVIRAAFDENNFATQLNVVDTPGFGDYVNNRDAWQPLVDFIDGQHEMYLRQELQPHRDDILDGRVHACLYFISPSGQTLRPLDIETMQKLGSRVNLIPVIAKADTITPKDLAAFKRRIRDAINAHNIRIYAPPVESETEGVSERNQAMVDAMPFAVIGSEDDVVTPDGRTVKGRQYLWGVSEVENEAHCDFKKLRNLLIRSHMLDLITTTEDVHYEAFRSEHVSTDGRVVGSVARKDAKFKEEEDALRRRFAEQVKAKEAMFRQWEQKLIGERDKLNKDLEHEHSYITALTQEIKQLEDKLNKK</sequence>
<dbReference type="SUPFAM" id="SSF52540">
    <property type="entry name" value="P-loop containing nucleoside triphosphate hydrolases"/>
    <property type="match status" value="1"/>
</dbReference>
<evidence type="ECO:0000256" key="1">
    <source>
        <dbReference type="ARBA" id="ARBA00022618"/>
    </source>
</evidence>
<keyword evidence="3" id="KW-0175">Coiled coil</keyword>
<dbReference type="InterPro" id="IPR016491">
    <property type="entry name" value="Septin"/>
</dbReference>
<dbReference type="GO" id="GO:0000281">
    <property type="term" value="P:mitotic cytokinesis"/>
    <property type="evidence" value="ECO:0007669"/>
    <property type="project" value="UniProtKB-ARBA"/>
</dbReference>
<dbReference type="Pfam" id="PF00735">
    <property type="entry name" value="Septin"/>
    <property type="match status" value="1"/>
</dbReference>
<evidence type="ECO:0000259" key="7">
    <source>
        <dbReference type="PROSITE" id="PS51719"/>
    </source>
</evidence>